<feature type="domain" description="Tryptophan synthase beta chain-like PALP" evidence="13">
    <location>
        <begin position="17"/>
        <end position="302"/>
    </location>
</feature>
<dbReference type="InterPro" id="IPR000634">
    <property type="entry name" value="Ser/Thr_deHydtase_PyrdxlP-BS"/>
</dbReference>
<dbReference type="Gene3D" id="3.40.50.1100">
    <property type="match status" value="2"/>
</dbReference>
<dbReference type="Pfam" id="PF00291">
    <property type="entry name" value="PALP"/>
    <property type="match status" value="1"/>
</dbReference>
<evidence type="ECO:0000313" key="15">
    <source>
        <dbReference type="Proteomes" id="UP000622860"/>
    </source>
</evidence>
<dbReference type="EC" id="4.3.1.19" evidence="7"/>
<dbReference type="FunFam" id="3.40.50.1100:FF:000007">
    <property type="entry name" value="L-threonine dehydratase catabolic TdcB"/>
    <property type="match status" value="1"/>
</dbReference>
<dbReference type="PANTHER" id="PTHR43050">
    <property type="entry name" value="SERINE / THREONINE RACEMASE FAMILY MEMBER"/>
    <property type="match status" value="1"/>
</dbReference>
<dbReference type="Proteomes" id="UP000622860">
    <property type="component" value="Unassembled WGS sequence"/>
</dbReference>
<dbReference type="AlphaFoldDB" id="A0A917M0U9"/>
<evidence type="ECO:0000313" key="14">
    <source>
        <dbReference type="EMBL" id="GGG68052.1"/>
    </source>
</evidence>
<dbReference type="PANTHER" id="PTHR43050:SF1">
    <property type="entry name" value="SERINE RACEMASE"/>
    <property type="match status" value="1"/>
</dbReference>
<comment type="cofactor">
    <cofactor evidence="2">
        <name>Ca(2+)</name>
        <dbReference type="ChEBI" id="CHEBI:29108"/>
    </cofactor>
</comment>
<accession>A0A917M0U9</accession>
<dbReference type="PROSITE" id="PS00165">
    <property type="entry name" value="DEHYDRATASE_SER_THR"/>
    <property type="match status" value="1"/>
</dbReference>
<dbReference type="GO" id="GO:0018114">
    <property type="term" value="F:threonine racemase activity"/>
    <property type="evidence" value="ECO:0007669"/>
    <property type="project" value="TreeGrafter"/>
</dbReference>
<protein>
    <recommendedName>
        <fullName evidence="7">threonine ammonia-lyase</fullName>
        <ecNumber evidence="7">4.3.1.19</ecNumber>
    </recommendedName>
    <alternativeName>
        <fullName evidence="12">Threonine deaminase</fullName>
    </alternativeName>
</protein>
<dbReference type="GO" id="GO:0030378">
    <property type="term" value="F:serine racemase activity"/>
    <property type="evidence" value="ECO:0007669"/>
    <property type="project" value="TreeGrafter"/>
</dbReference>
<dbReference type="GO" id="GO:0000287">
    <property type="term" value="F:magnesium ion binding"/>
    <property type="evidence" value="ECO:0007669"/>
    <property type="project" value="TreeGrafter"/>
</dbReference>
<dbReference type="RefSeq" id="WP_188454224.1">
    <property type="nucleotide sequence ID" value="NZ_BMFR01000002.1"/>
</dbReference>
<comment type="function">
    <text evidence="11">Catalyzes the anaerobic formation of alpha-ketobutyrate and ammonia from threonine in a two-step reaction. The first step involved a dehydration of threonine and a production of enamine intermediates (aminocrotonate), which tautomerizes to its imine form (iminobutyrate). Both intermediates are unstable and short-lived. The second step is the nonenzymatic hydrolysis of the enamine/imine intermediates to form 2-ketobutyrate and free ammonia. In the low water environment of the cell, the second step is accelerated by RidA.</text>
</comment>
<dbReference type="GO" id="GO:0004794">
    <property type="term" value="F:threonine deaminase activity"/>
    <property type="evidence" value="ECO:0007669"/>
    <property type="project" value="UniProtKB-EC"/>
</dbReference>
<evidence type="ECO:0000256" key="10">
    <source>
        <dbReference type="ARBA" id="ARBA00023239"/>
    </source>
</evidence>
<organism evidence="14 15">
    <name type="scientific">Virgibacillus oceani</name>
    <dbReference type="NCBI Taxonomy" id="1479511"/>
    <lineage>
        <taxon>Bacteria</taxon>
        <taxon>Bacillati</taxon>
        <taxon>Bacillota</taxon>
        <taxon>Bacilli</taxon>
        <taxon>Bacillales</taxon>
        <taxon>Bacillaceae</taxon>
        <taxon>Virgibacillus</taxon>
    </lineage>
</organism>
<dbReference type="GO" id="GO:0070179">
    <property type="term" value="P:D-serine biosynthetic process"/>
    <property type="evidence" value="ECO:0007669"/>
    <property type="project" value="TreeGrafter"/>
</dbReference>
<evidence type="ECO:0000256" key="12">
    <source>
        <dbReference type="ARBA" id="ARBA00031427"/>
    </source>
</evidence>
<dbReference type="CDD" id="cd01562">
    <property type="entry name" value="Thr-dehyd"/>
    <property type="match status" value="1"/>
</dbReference>
<evidence type="ECO:0000256" key="7">
    <source>
        <dbReference type="ARBA" id="ARBA00012096"/>
    </source>
</evidence>
<evidence type="ECO:0000259" key="13">
    <source>
        <dbReference type="Pfam" id="PF00291"/>
    </source>
</evidence>
<dbReference type="EMBL" id="BMFR01000002">
    <property type="protein sequence ID" value="GGG68052.1"/>
    <property type="molecule type" value="Genomic_DNA"/>
</dbReference>
<dbReference type="InterPro" id="IPR001926">
    <property type="entry name" value="TrpB-like_PALP"/>
</dbReference>
<dbReference type="SUPFAM" id="SSF53686">
    <property type="entry name" value="Tryptophan synthase beta subunit-like PLP-dependent enzymes"/>
    <property type="match status" value="1"/>
</dbReference>
<comment type="caution">
    <text evidence="14">The sequence shown here is derived from an EMBL/GenBank/DDBJ whole genome shotgun (WGS) entry which is preliminary data.</text>
</comment>
<evidence type="ECO:0000256" key="2">
    <source>
        <dbReference type="ARBA" id="ARBA00001913"/>
    </source>
</evidence>
<keyword evidence="9" id="KW-0663">Pyridoxal phosphate</keyword>
<dbReference type="FunFam" id="3.40.50.1100:FF:000005">
    <property type="entry name" value="Threonine dehydratase catabolic"/>
    <property type="match status" value="1"/>
</dbReference>
<dbReference type="GO" id="GO:0005524">
    <property type="term" value="F:ATP binding"/>
    <property type="evidence" value="ECO:0007669"/>
    <property type="project" value="TreeGrafter"/>
</dbReference>
<dbReference type="GO" id="GO:0003941">
    <property type="term" value="F:L-serine ammonia-lyase activity"/>
    <property type="evidence" value="ECO:0007669"/>
    <property type="project" value="TreeGrafter"/>
</dbReference>
<evidence type="ECO:0000256" key="4">
    <source>
        <dbReference type="ARBA" id="ARBA00001936"/>
    </source>
</evidence>
<comment type="catalytic activity">
    <reaction evidence="1">
        <text>L-threonine = 2-oxobutanoate + NH4(+)</text>
        <dbReference type="Rhea" id="RHEA:22108"/>
        <dbReference type="ChEBI" id="CHEBI:16763"/>
        <dbReference type="ChEBI" id="CHEBI:28938"/>
        <dbReference type="ChEBI" id="CHEBI:57926"/>
        <dbReference type="EC" id="4.3.1.19"/>
    </reaction>
</comment>
<sequence length="320" mass="34335">MVTIKQVYEAREQIKAIINETPIISSNQLSSICGNSIFLKGEHVQKTGSFKIRGATNKVKQTVREGASFVTAASSGNHGQAVAYIANILGVPATIVVPEDVTVSKLNAIKGYNGNIEKCGTTSAERLPRANELAKLKNGVFIPPYDDPYIIAGQGTVGLEILEQIEDVDVVVVPIGGGGLISGILTAIKETKPNVKVIGVEPEMANDTYLSLESGRITSISGTATIADGLRVNQPGDMTFPIINRYVDDIMLVSEEEIRHALFFVLERMKQLIEPSSAVTVAAAMFNKLGISDKKVACVLSGGNVDIRKLYKNFPEKDMG</sequence>
<comment type="similarity">
    <text evidence="6">Belongs to the serine/threonine dehydratase family.</text>
</comment>
<dbReference type="GO" id="GO:0030170">
    <property type="term" value="F:pyridoxal phosphate binding"/>
    <property type="evidence" value="ECO:0007669"/>
    <property type="project" value="InterPro"/>
</dbReference>
<keyword evidence="8" id="KW-0460">Magnesium</keyword>
<reference evidence="14" key="2">
    <citation type="submission" date="2020-09" db="EMBL/GenBank/DDBJ databases">
        <authorList>
            <person name="Sun Q."/>
            <person name="Zhou Y."/>
        </authorList>
    </citation>
    <scope>NUCLEOTIDE SEQUENCE</scope>
    <source>
        <strain evidence="14">CGMCC 1.12754</strain>
    </source>
</reference>
<evidence type="ECO:0000256" key="5">
    <source>
        <dbReference type="ARBA" id="ARBA00001946"/>
    </source>
</evidence>
<comment type="cofactor">
    <cofactor evidence="5">
        <name>Mg(2+)</name>
        <dbReference type="ChEBI" id="CHEBI:18420"/>
    </cofactor>
</comment>
<keyword evidence="10" id="KW-0456">Lyase</keyword>
<proteinExistence type="inferred from homology"/>
<evidence type="ECO:0000256" key="3">
    <source>
        <dbReference type="ARBA" id="ARBA00001933"/>
    </source>
</evidence>
<comment type="cofactor">
    <cofactor evidence="3">
        <name>pyridoxal 5'-phosphate</name>
        <dbReference type="ChEBI" id="CHEBI:597326"/>
    </cofactor>
</comment>
<evidence type="ECO:0000256" key="9">
    <source>
        <dbReference type="ARBA" id="ARBA00022898"/>
    </source>
</evidence>
<evidence type="ECO:0000256" key="11">
    <source>
        <dbReference type="ARBA" id="ARBA00025527"/>
    </source>
</evidence>
<comment type="cofactor">
    <cofactor evidence="4">
        <name>Mn(2+)</name>
        <dbReference type="ChEBI" id="CHEBI:29035"/>
    </cofactor>
</comment>
<evidence type="ECO:0000256" key="8">
    <source>
        <dbReference type="ARBA" id="ARBA00022842"/>
    </source>
</evidence>
<dbReference type="InterPro" id="IPR036052">
    <property type="entry name" value="TrpB-like_PALP_sf"/>
</dbReference>
<reference evidence="14" key="1">
    <citation type="journal article" date="2014" name="Int. J. Syst. Evol. Microbiol.">
        <title>Complete genome sequence of Corynebacterium casei LMG S-19264T (=DSM 44701T), isolated from a smear-ripened cheese.</title>
        <authorList>
            <consortium name="US DOE Joint Genome Institute (JGI-PGF)"/>
            <person name="Walter F."/>
            <person name="Albersmeier A."/>
            <person name="Kalinowski J."/>
            <person name="Ruckert C."/>
        </authorList>
    </citation>
    <scope>NUCLEOTIDE SEQUENCE</scope>
    <source>
        <strain evidence="14">CGMCC 1.12754</strain>
    </source>
</reference>
<keyword evidence="15" id="KW-1185">Reference proteome</keyword>
<evidence type="ECO:0000256" key="1">
    <source>
        <dbReference type="ARBA" id="ARBA00001274"/>
    </source>
</evidence>
<evidence type="ECO:0000256" key="6">
    <source>
        <dbReference type="ARBA" id="ARBA00010869"/>
    </source>
</evidence>
<name>A0A917M0U9_9BACI</name>
<gene>
    <name evidence="14" type="ORF">GCM10011398_09830</name>
</gene>